<dbReference type="RefSeq" id="XP_009549854.1">
    <property type="nucleotide sequence ID" value="XM_009551559.1"/>
</dbReference>
<dbReference type="GeneID" id="20671235"/>
<protein>
    <submittedName>
        <fullName evidence="2">Uncharacterized protein</fullName>
    </submittedName>
</protein>
<name>W4JWA1_HETIT</name>
<feature type="region of interest" description="Disordered" evidence="1">
    <location>
        <begin position="1"/>
        <end position="20"/>
    </location>
</feature>
<organism evidence="2 3">
    <name type="scientific">Heterobasidion irregulare (strain TC 32-1)</name>
    <dbReference type="NCBI Taxonomy" id="747525"/>
    <lineage>
        <taxon>Eukaryota</taxon>
        <taxon>Fungi</taxon>
        <taxon>Dikarya</taxon>
        <taxon>Basidiomycota</taxon>
        <taxon>Agaricomycotina</taxon>
        <taxon>Agaricomycetes</taxon>
        <taxon>Russulales</taxon>
        <taxon>Bondarzewiaceae</taxon>
        <taxon>Heterobasidion</taxon>
        <taxon>Heterobasidion annosum species complex</taxon>
    </lineage>
</organism>
<sequence>METLQLFDSLTEQPDPERSNSLERWPILRNLSRNEFVHDKTFKEFQYYYCEEHPDILVAHKFENVGFGEMVVIRTCWSSDPSIAMQYGGNLHRGAWVGDRLDIVPEVEFVAANKEGKWKDASGEMLAELLAVWESEYAE</sequence>
<dbReference type="AlphaFoldDB" id="W4JWA1"/>
<accession>W4JWA1</accession>
<dbReference type="OrthoDB" id="2588098at2759"/>
<dbReference type="KEGG" id="hir:HETIRDRAFT_326378"/>
<feature type="compositionally biased region" description="Polar residues" evidence="1">
    <location>
        <begin position="1"/>
        <end position="12"/>
    </location>
</feature>
<dbReference type="HOGENOM" id="CLU_1845358_0_0_1"/>
<proteinExistence type="predicted"/>
<reference evidence="2 3" key="1">
    <citation type="journal article" date="2012" name="New Phytol.">
        <title>Insight into trade-off between wood decay and parasitism from the genome of a fungal forest pathogen.</title>
        <authorList>
            <person name="Olson A."/>
            <person name="Aerts A."/>
            <person name="Asiegbu F."/>
            <person name="Belbahri L."/>
            <person name="Bouzid O."/>
            <person name="Broberg A."/>
            <person name="Canback B."/>
            <person name="Coutinho P.M."/>
            <person name="Cullen D."/>
            <person name="Dalman K."/>
            <person name="Deflorio G."/>
            <person name="van Diepen L.T."/>
            <person name="Dunand C."/>
            <person name="Duplessis S."/>
            <person name="Durling M."/>
            <person name="Gonthier P."/>
            <person name="Grimwood J."/>
            <person name="Fossdal C.G."/>
            <person name="Hansson D."/>
            <person name="Henrissat B."/>
            <person name="Hietala A."/>
            <person name="Himmelstrand K."/>
            <person name="Hoffmeister D."/>
            <person name="Hogberg N."/>
            <person name="James T.Y."/>
            <person name="Karlsson M."/>
            <person name="Kohler A."/>
            <person name="Kues U."/>
            <person name="Lee Y.H."/>
            <person name="Lin Y.C."/>
            <person name="Lind M."/>
            <person name="Lindquist E."/>
            <person name="Lombard V."/>
            <person name="Lucas S."/>
            <person name="Lunden K."/>
            <person name="Morin E."/>
            <person name="Murat C."/>
            <person name="Park J."/>
            <person name="Raffaello T."/>
            <person name="Rouze P."/>
            <person name="Salamov A."/>
            <person name="Schmutz J."/>
            <person name="Solheim H."/>
            <person name="Stahlberg J."/>
            <person name="Velez H."/>
            <person name="de Vries R.P."/>
            <person name="Wiebenga A."/>
            <person name="Woodward S."/>
            <person name="Yakovlev I."/>
            <person name="Garbelotto M."/>
            <person name="Martin F."/>
            <person name="Grigoriev I.V."/>
            <person name="Stenlid J."/>
        </authorList>
    </citation>
    <scope>NUCLEOTIDE SEQUENCE [LARGE SCALE GENOMIC DNA]</scope>
    <source>
        <strain evidence="2 3">TC 32-1</strain>
    </source>
</reference>
<evidence type="ECO:0000313" key="3">
    <source>
        <dbReference type="Proteomes" id="UP000030671"/>
    </source>
</evidence>
<keyword evidence="3" id="KW-1185">Reference proteome</keyword>
<dbReference type="InParanoid" id="W4JWA1"/>
<gene>
    <name evidence="2" type="ORF">HETIRDRAFT_326378</name>
</gene>
<dbReference type="EMBL" id="KI925462">
    <property type="protein sequence ID" value="ETW77833.1"/>
    <property type="molecule type" value="Genomic_DNA"/>
</dbReference>
<dbReference type="Proteomes" id="UP000030671">
    <property type="component" value="Unassembled WGS sequence"/>
</dbReference>
<evidence type="ECO:0000256" key="1">
    <source>
        <dbReference type="SAM" id="MobiDB-lite"/>
    </source>
</evidence>
<evidence type="ECO:0000313" key="2">
    <source>
        <dbReference type="EMBL" id="ETW77833.1"/>
    </source>
</evidence>